<accession>A0A5I6PP79</accession>
<comment type="caution">
    <text evidence="1">The sequence shown here is derived from an EMBL/GenBank/DDBJ whole genome shotgun (WGS) entry which is preliminary data.</text>
</comment>
<sequence>MSKSYIVIHQYLWCNESGHGIEYASDCVEFDKRDKAIKHGFKQQGSDDFNIGVIENGRLVSFDWMDKPVGESPEILAEIADAIGYEGADQ</sequence>
<proteinExistence type="predicted"/>
<evidence type="ECO:0000313" key="1">
    <source>
        <dbReference type="EMBL" id="ECH0895554.1"/>
    </source>
</evidence>
<protein>
    <submittedName>
        <fullName evidence="1">Antitoxin</fullName>
    </submittedName>
</protein>
<name>A0A5I6PP79_SALET</name>
<dbReference type="AlphaFoldDB" id="A0A5I6PP79"/>
<organism evidence="1">
    <name type="scientific">Salmonella enterica subsp. enterica serovar Glostrup</name>
    <dbReference type="NCBI Taxonomy" id="1151180"/>
    <lineage>
        <taxon>Bacteria</taxon>
        <taxon>Pseudomonadati</taxon>
        <taxon>Pseudomonadota</taxon>
        <taxon>Gammaproteobacteria</taxon>
        <taxon>Enterobacterales</taxon>
        <taxon>Enterobacteriaceae</taxon>
        <taxon>Salmonella</taxon>
    </lineage>
</organism>
<gene>
    <name evidence="1" type="ORF">FPD99_16365</name>
</gene>
<reference evidence="1" key="1">
    <citation type="submission" date="2019-07" db="EMBL/GenBank/DDBJ databases">
        <authorList>
            <person name="Ashton P.M."/>
            <person name="Dallman T."/>
            <person name="Nair S."/>
            <person name="De Pinna E."/>
            <person name="Peters T."/>
            <person name="Grant K."/>
        </authorList>
    </citation>
    <scope>NUCLEOTIDE SEQUENCE</scope>
    <source>
        <strain evidence="1">773673</strain>
    </source>
</reference>
<dbReference type="EMBL" id="AAIQMM010000011">
    <property type="protein sequence ID" value="ECH0895554.1"/>
    <property type="molecule type" value="Genomic_DNA"/>
</dbReference>